<dbReference type="FunFam" id="3.30.160.60:FF:002880">
    <property type="entry name" value="Zinc finger imprinted 3"/>
    <property type="match status" value="1"/>
</dbReference>
<dbReference type="Pfam" id="PF00096">
    <property type="entry name" value="zf-C2H2"/>
    <property type="match status" value="7"/>
</dbReference>
<feature type="domain" description="C2H2-type" evidence="11">
    <location>
        <begin position="697"/>
        <end position="717"/>
    </location>
</feature>
<dbReference type="Gene3D" id="3.40.1800.20">
    <property type="match status" value="1"/>
</dbReference>
<organism evidence="12 13">
    <name type="scientific">Brassicogethes aeneus</name>
    <name type="common">Rape pollen beetle</name>
    <name type="synonym">Meligethes aeneus</name>
    <dbReference type="NCBI Taxonomy" id="1431903"/>
    <lineage>
        <taxon>Eukaryota</taxon>
        <taxon>Metazoa</taxon>
        <taxon>Ecdysozoa</taxon>
        <taxon>Arthropoda</taxon>
        <taxon>Hexapoda</taxon>
        <taxon>Insecta</taxon>
        <taxon>Pterygota</taxon>
        <taxon>Neoptera</taxon>
        <taxon>Endopterygota</taxon>
        <taxon>Coleoptera</taxon>
        <taxon>Polyphaga</taxon>
        <taxon>Cucujiformia</taxon>
        <taxon>Nitidulidae</taxon>
        <taxon>Meligethinae</taxon>
        <taxon>Brassicogethes</taxon>
    </lineage>
</organism>
<sequence length="719" mass="82527">MAEDPIRYGELCRLCATKTSLVMAINIFENEGEIRQISKKIESCLQVQIHQADELPKMICENCLYKLELLSEFRERSTRTERILLELYKEINSSRLHEQPPILVDQSELLMVQPHHLLNEHNLENIDLRDDMMVEHEIILTHHNVDINTHSLDSLDLNSHSLTNQELSNQSLQTQESIIIDAGNSQSLQDSHFEDENLSLIHQHHLLSDQLRLHHGLSVNINDESSINELSNQNLKSEAHHNTSYLQGHSNKNPEIYEETINDLSLHNYNETMPSDMKTEDSDSASSLVTQNKQIYIQPIKNDFEVLDSSEKQDWYFCNMCSKSYKDNTEFEKHYESHFKKCSKCYAVFSDLQQLNEHLKTHSAELYLEKSNKTRLKPSTVPVNDEIPPNEDDPKEESDADCDNGQIEDAEAEAEVPEETEGASTAEPRNVNGKKKKTTPKICTYCGKSYKTNYKLVEHLRKHTGEKPFQCGTCDKSFRSKIGLTQHEAVHTGQYLFACPTCGKGFQCKSYLMVHQRVHSDVKPYHCTTCGQDFKTKQSLLDHTNRHLGVKPYICDICGRGFITKGLCRAHEKIHTGLDNRKYACKICSKLFVSKSYLQTHLRIHTGEKPFMCEVCGKGFLTRVDLKIHSTLHTGEKSFVCEICGKAFARRDALRCHRRSHTGERPYSCEVCGQTFTQFTPMAIHKRLHTGERPYSCETCGKTFVSRSTMMSHAKKHVR</sequence>
<dbReference type="GO" id="GO:0008270">
    <property type="term" value="F:zinc ion binding"/>
    <property type="evidence" value="ECO:0007669"/>
    <property type="project" value="UniProtKB-KW"/>
</dbReference>
<dbReference type="GO" id="GO:0000981">
    <property type="term" value="F:DNA-binding transcription factor activity, RNA polymerase II-specific"/>
    <property type="evidence" value="ECO:0007669"/>
    <property type="project" value="TreeGrafter"/>
</dbReference>
<evidence type="ECO:0000256" key="2">
    <source>
        <dbReference type="ARBA" id="ARBA00006991"/>
    </source>
</evidence>
<dbReference type="EMBL" id="OV121132">
    <property type="protein sequence ID" value="CAH0546825.1"/>
    <property type="molecule type" value="Genomic_DNA"/>
</dbReference>
<evidence type="ECO:0000256" key="8">
    <source>
        <dbReference type="ARBA" id="ARBA00023163"/>
    </source>
</evidence>
<dbReference type="Gene3D" id="3.30.160.60">
    <property type="entry name" value="Classic Zinc Finger"/>
    <property type="match status" value="11"/>
</dbReference>
<feature type="domain" description="C2H2-type" evidence="11">
    <location>
        <begin position="471"/>
        <end position="491"/>
    </location>
</feature>
<feature type="domain" description="C2H2-type" evidence="11">
    <location>
        <begin position="443"/>
        <end position="463"/>
    </location>
</feature>
<dbReference type="InterPro" id="IPR013087">
    <property type="entry name" value="Znf_C2H2_type"/>
</dbReference>
<keyword evidence="13" id="KW-1185">Reference proteome</keyword>
<evidence type="ECO:0000256" key="7">
    <source>
        <dbReference type="ARBA" id="ARBA00023015"/>
    </source>
</evidence>
<feature type="region of interest" description="Disordered" evidence="10">
    <location>
        <begin position="377"/>
        <end position="437"/>
    </location>
</feature>
<protein>
    <recommendedName>
        <fullName evidence="11">C2H2-type domain-containing protein</fullName>
    </recommendedName>
</protein>
<dbReference type="SMART" id="SM00355">
    <property type="entry name" value="ZnF_C2H2"/>
    <property type="match status" value="12"/>
</dbReference>
<keyword evidence="7" id="KW-0805">Transcription regulation</keyword>
<evidence type="ECO:0000256" key="4">
    <source>
        <dbReference type="ARBA" id="ARBA00022737"/>
    </source>
</evidence>
<evidence type="ECO:0000256" key="3">
    <source>
        <dbReference type="ARBA" id="ARBA00022723"/>
    </source>
</evidence>
<dbReference type="InterPro" id="IPR036236">
    <property type="entry name" value="Znf_C2H2_sf"/>
</dbReference>
<keyword evidence="3" id="KW-0479">Metal-binding</keyword>
<feature type="domain" description="C2H2-type" evidence="11">
    <location>
        <begin position="318"/>
        <end position="338"/>
    </location>
</feature>
<keyword evidence="8" id="KW-0804">Transcription</keyword>
<gene>
    <name evidence="12" type="ORF">MELIAE_LOCUS916</name>
</gene>
<evidence type="ECO:0000256" key="9">
    <source>
        <dbReference type="ARBA" id="ARBA00023242"/>
    </source>
</evidence>
<feature type="domain" description="C2H2-type" evidence="11">
    <location>
        <begin position="585"/>
        <end position="605"/>
    </location>
</feature>
<evidence type="ECO:0000259" key="11">
    <source>
        <dbReference type="PROSITE" id="PS00028"/>
    </source>
</evidence>
<dbReference type="SUPFAM" id="SSF57667">
    <property type="entry name" value="beta-beta-alpha zinc fingers"/>
    <property type="match status" value="7"/>
</dbReference>
<dbReference type="Pfam" id="PF13912">
    <property type="entry name" value="zf-C2H2_6"/>
    <property type="match status" value="2"/>
</dbReference>
<dbReference type="GO" id="GO:0000977">
    <property type="term" value="F:RNA polymerase II transcription regulatory region sequence-specific DNA binding"/>
    <property type="evidence" value="ECO:0007669"/>
    <property type="project" value="TreeGrafter"/>
</dbReference>
<dbReference type="GO" id="GO:0005634">
    <property type="term" value="C:nucleus"/>
    <property type="evidence" value="ECO:0007669"/>
    <property type="project" value="UniProtKB-SubCell"/>
</dbReference>
<comment type="similarity">
    <text evidence="2">Belongs to the krueppel C2H2-type zinc-finger protein family.</text>
</comment>
<keyword evidence="5" id="KW-0863">Zinc-finger</keyword>
<dbReference type="AlphaFoldDB" id="A0A9P0AQU9"/>
<dbReference type="FunFam" id="3.30.160.60:FF:001290">
    <property type="entry name" value="Zinc finger 45-like"/>
    <property type="match status" value="1"/>
</dbReference>
<evidence type="ECO:0000313" key="13">
    <source>
        <dbReference type="Proteomes" id="UP001154078"/>
    </source>
</evidence>
<dbReference type="InterPro" id="IPR050717">
    <property type="entry name" value="C2H2-ZF_Transcription_Reg"/>
</dbReference>
<dbReference type="PANTHER" id="PTHR14196">
    <property type="entry name" value="ODD-SKIPPED - RELATED"/>
    <property type="match status" value="1"/>
</dbReference>
<name>A0A9P0AQU9_BRAAE</name>
<evidence type="ECO:0000256" key="5">
    <source>
        <dbReference type="ARBA" id="ARBA00022771"/>
    </source>
</evidence>
<dbReference type="FunFam" id="3.30.160.60:FF:001498">
    <property type="entry name" value="Zinc finger protein 404"/>
    <property type="match status" value="1"/>
</dbReference>
<dbReference type="Pfam" id="PF07776">
    <property type="entry name" value="zf-AD"/>
    <property type="match status" value="1"/>
</dbReference>
<dbReference type="FunFam" id="3.30.160.60:FF:000193">
    <property type="entry name" value="Zinc finger protein 300"/>
    <property type="match status" value="1"/>
</dbReference>
<proteinExistence type="inferred from homology"/>
<keyword evidence="6" id="KW-0862">Zinc</keyword>
<dbReference type="Proteomes" id="UP001154078">
    <property type="component" value="Chromosome 1"/>
</dbReference>
<dbReference type="FunFam" id="3.30.160.60:FF:000512">
    <property type="entry name" value="zinc finger protein 197 isoform X1"/>
    <property type="match status" value="1"/>
</dbReference>
<dbReference type="PROSITE" id="PS00028">
    <property type="entry name" value="ZINC_FINGER_C2H2_1"/>
    <property type="match status" value="12"/>
</dbReference>
<reference evidence="12" key="1">
    <citation type="submission" date="2021-12" db="EMBL/GenBank/DDBJ databases">
        <authorList>
            <person name="King R."/>
        </authorList>
    </citation>
    <scope>NUCLEOTIDE SEQUENCE</scope>
</reference>
<dbReference type="FunFam" id="3.30.160.60:FF:000870">
    <property type="entry name" value="zinc finger protein 197 isoform X1"/>
    <property type="match status" value="1"/>
</dbReference>
<evidence type="ECO:0000256" key="6">
    <source>
        <dbReference type="ARBA" id="ARBA00022833"/>
    </source>
</evidence>
<keyword evidence="9" id="KW-0539">Nucleus</keyword>
<dbReference type="InterPro" id="IPR012934">
    <property type="entry name" value="Znf_AD"/>
</dbReference>
<feature type="domain" description="C2H2-type" evidence="11">
    <location>
        <begin position="613"/>
        <end position="633"/>
    </location>
</feature>
<dbReference type="FunFam" id="3.30.160.60:FF:002343">
    <property type="entry name" value="Zinc finger protein 33A"/>
    <property type="match status" value="1"/>
</dbReference>
<evidence type="ECO:0000256" key="1">
    <source>
        <dbReference type="ARBA" id="ARBA00004123"/>
    </source>
</evidence>
<dbReference type="FunFam" id="3.30.160.60:FF:001840">
    <property type="entry name" value="Paternally-expressed gene 3 protein"/>
    <property type="match status" value="1"/>
</dbReference>
<comment type="subcellular location">
    <subcellularLocation>
        <location evidence="1">Nucleus</location>
    </subcellularLocation>
</comment>
<dbReference type="PANTHER" id="PTHR14196:SF12">
    <property type="entry name" value="ZINC FINGER PROTEIN 208-LIKE"/>
    <property type="match status" value="1"/>
</dbReference>
<feature type="domain" description="C2H2-type" evidence="11">
    <location>
        <begin position="641"/>
        <end position="661"/>
    </location>
</feature>
<feature type="compositionally biased region" description="Acidic residues" evidence="10">
    <location>
        <begin position="388"/>
        <end position="421"/>
    </location>
</feature>
<feature type="domain" description="C2H2-type" evidence="11">
    <location>
        <begin position="342"/>
        <end position="362"/>
    </location>
</feature>
<feature type="domain" description="C2H2-type" evidence="11">
    <location>
        <begin position="669"/>
        <end position="689"/>
    </location>
</feature>
<accession>A0A9P0AQU9</accession>
<evidence type="ECO:0000313" key="12">
    <source>
        <dbReference type="EMBL" id="CAH0546825.1"/>
    </source>
</evidence>
<feature type="domain" description="C2H2-type" evidence="11">
    <location>
        <begin position="555"/>
        <end position="575"/>
    </location>
</feature>
<dbReference type="OrthoDB" id="1095242at2759"/>
<feature type="domain" description="C2H2-type" evidence="11">
    <location>
        <begin position="499"/>
        <end position="519"/>
    </location>
</feature>
<evidence type="ECO:0000256" key="10">
    <source>
        <dbReference type="SAM" id="MobiDB-lite"/>
    </source>
</evidence>
<keyword evidence="4" id="KW-0677">Repeat</keyword>
<dbReference type="SMART" id="SM00868">
    <property type="entry name" value="zf-AD"/>
    <property type="match status" value="1"/>
</dbReference>
<dbReference type="SUPFAM" id="SSF57716">
    <property type="entry name" value="Glucocorticoid receptor-like (DNA-binding domain)"/>
    <property type="match status" value="1"/>
</dbReference>
<feature type="domain" description="C2H2-type" evidence="11">
    <location>
        <begin position="527"/>
        <end position="547"/>
    </location>
</feature>